<name>A0A8J6TFV0_9CHLR</name>
<proteinExistence type="predicted"/>
<protein>
    <submittedName>
        <fullName evidence="1">Uncharacterized protein</fullName>
    </submittedName>
</protein>
<gene>
    <name evidence="1" type="ORF">H8E29_10630</name>
</gene>
<evidence type="ECO:0000313" key="2">
    <source>
        <dbReference type="Proteomes" id="UP000614469"/>
    </source>
</evidence>
<organism evidence="1 2">
    <name type="scientific">Candidatus Desulfolinea nitratireducens</name>
    <dbReference type="NCBI Taxonomy" id="2841698"/>
    <lineage>
        <taxon>Bacteria</taxon>
        <taxon>Bacillati</taxon>
        <taxon>Chloroflexota</taxon>
        <taxon>Anaerolineae</taxon>
        <taxon>Anaerolineales</taxon>
        <taxon>Anaerolineales incertae sedis</taxon>
        <taxon>Candidatus Desulfolinea</taxon>
    </lineage>
</organism>
<dbReference type="Proteomes" id="UP000614469">
    <property type="component" value="Unassembled WGS sequence"/>
</dbReference>
<accession>A0A8J6TFV0</accession>
<sequence length="156" mass="17134">MLSKLVGKFGGLPTTLFVLLDNGDRVLIPLSIPGTHEEKCAYFGLLGFSILDLGRQVQEAILVAESWYVGKPEIDAHLEVAPSQHPNRKEAISLVGRNSTGLQSVYAIQPFSRDAQNKPVFEPLELDQFDGSAPTEYYSTGLLDYLFFHAGSGKLH</sequence>
<dbReference type="AlphaFoldDB" id="A0A8J6TFV0"/>
<dbReference type="EMBL" id="JACNJN010000120">
    <property type="protein sequence ID" value="MBC8335713.1"/>
    <property type="molecule type" value="Genomic_DNA"/>
</dbReference>
<comment type="caution">
    <text evidence="1">The sequence shown here is derived from an EMBL/GenBank/DDBJ whole genome shotgun (WGS) entry which is preliminary data.</text>
</comment>
<evidence type="ECO:0000313" key="1">
    <source>
        <dbReference type="EMBL" id="MBC8335713.1"/>
    </source>
</evidence>
<reference evidence="1 2" key="1">
    <citation type="submission" date="2020-08" db="EMBL/GenBank/DDBJ databases">
        <title>Bridging the membrane lipid divide: bacteria of the FCB group superphylum have the potential to synthesize archaeal ether lipids.</title>
        <authorList>
            <person name="Villanueva L."/>
            <person name="Von Meijenfeldt F.A.B."/>
            <person name="Westbye A.B."/>
            <person name="Yadav S."/>
            <person name="Hopmans E.C."/>
            <person name="Dutilh B.E."/>
            <person name="Sinninghe Damste J.S."/>
        </authorList>
    </citation>
    <scope>NUCLEOTIDE SEQUENCE [LARGE SCALE GENOMIC DNA]</scope>
    <source>
        <strain evidence="1">NIOZ-UU36</strain>
    </source>
</reference>